<accession>A0A830HYR6</accession>
<evidence type="ECO:0000256" key="2">
    <source>
        <dbReference type="SAM" id="MobiDB-lite"/>
    </source>
</evidence>
<dbReference type="SUPFAM" id="SSF48371">
    <property type="entry name" value="ARM repeat"/>
    <property type="match status" value="1"/>
</dbReference>
<feature type="domain" description="CCAAT-binding factor" evidence="3">
    <location>
        <begin position="304"/>
        <end position="501"/>
    </location>
</feature>
<sequence>MAAIRALSELFQSDVLLPSARRMRTFEARAASLVQPDVTTKDGARTLMYWYVEDEVKRCYSRFVDALEAASKDMLAQMKGIGIKALAGLLTAKPENEQRMLSLVVNKLGDPDRHAASQASFLLTGVVAVHPAMKRIICDEVASMCFRRNVGFRALYYCLLFLHGISYSHRKADTQLASRMMATYFELLGRLFGNAAAKQEDGGDNDDANEPSSRSSKKKDKKTPKKKGRMGKAAAKAAKKAAKANAAGAGDADPLAVDSRLLGALLTGIRRAFPYVDADRSDELIESHLPRLFKLAHVSSLKASVQIAAVVHQLLDARRSTSDRFHRLVYELLSRAGDTASHAGGEHRGVVNRLLTIVLALCRDDVSHTRVCAYARRMLQVAGRVKPPTACGMLLVVSEMCASKPKLRDLMIGTAKDARDEDLVETFADDDADDDGLVALDAPGNARVRGGDGSSADPSRDVPSAFDPRARDPRFSGADLEAVWELGLLVSHVHPSVRAMATQLASTGRISYNGDPTADLTLMSFLHKFAKKKAKDKGAAEVEVGSRAFGTLPESEISADDLFHFRYWRSKEQGQEEPPAKRRRLREDDFEEDDDDDDDVFADADTYYRTGGAQRQRAADDDDDDDDIDIDIDFDDDDDDDDDDDVDVDDIDEDDDDDDDDDIDEDDIDDELFDELFENSDDDME</sequence>
<proteinExistence type="inferred from homology"/>
<feature type="compositionally biased region" description="Acidic residues" evidence="2">
    <location>
        <begin position="620"/>
        <end position="669"/>
    </location>
</feature>
<gene>
    <name evidence="4" type="ORF">PPROV_001045300</name>
</gene>
<evidence type="ECO:0000256" key="1">
    <source>
        <dbReference type="ARBA" id="ARBA00007797"/>
    </source>
</evidence>
<dbReference type="InterPro" id="IPR016024">
    <property type="entry name" value="ARM-type_fold"/>
</dbReference>
<organism evidence="4 5">
    <name type="scientific">Pycnococcus provasolii</name>
    <dbReference type="NCBI Taxonomy" id="41880"/>
    <lineage>
        <taxon>Eukaryota</taxon>
        <taxon>Viridiplantae</taxon>
        <taxon>Chlorophyta</taxon>
        <taxon>Pseudoscourfieldiophyceae</taxon>
        <taxon>Pseudoscourfieldiales</taxon>
        <taxon>Pycnococcaceae</taxon>
        <taxon>Pycnococcus</taxon>
    </lineage>
</organism>
<evidence type="ECO:0000313" key="4">
    <source>
        <dbReference type="EMBL" id="GHP11725.1"/>
    </source>
</evidence>
<reference evidence="4" key="1">
    <citation type="submission" date="2020-10" db="EMBL/GenBank/DDBJ databases">
        <title>Unveiling of a novel bifunctional photoreceptor, Dualchrome1, isolated from a cosmopolitan green alga.</title>
        <authorList>
            <person name="Suzuki S."/>
            <person name="Kawachi M."/>
        </authorList>
    </citation>
    <scope>NUCLEOTIDE SEQUENCE</scope>
    <source>
        <strain evidence="4">NIES 2893</strain>
    </source>
</reference>
<name>A0A830HYR6_9CHLO</name>
<dbReference type="EMBL" id="BNJQ01000036">
    <property type="protein sequence ID" value="GHP11725.1"/>
    <property type="molecule type" value="Genomic_DNA"/>
</dbReference>
<evidence type="ECO:0000313" key="5">
    <source>
        <dbReference type="Proteomes" id="UP000660262"/>
    </source>
</evidence>
<dbReference type="InterPro" id="IPR005612">
    <property type="entry name" value="CCAAT-binding_factor"/>
</dbReference>
<dbReference type="Proteomes" id="UP000660262">
    <property type="component" value="Unassembled WGS sequence"/>
</dbReference>
<dbReference type="AlphaFoldDB" id="A0A830HYR6"/>
<keyword evidence="5" id="KW-1185">Reference proteome</keyword>
<dbReference type="Pfam" id="PF03914">
    <property type="entry name" value="CBF"/>
    <property type="match status" value="1"/>
</dbReference>
<protein>
    <recommendedName>
        <fullName evidence="3">CCAAT-binding factor domain-containing protein</fullName>
    </recommendedName>
</protein>
<dbReference type="PANTHER" id="PTHR12048">
    <property type="entry name" value="CCAAT-BINDING FACTOR-RELATED"/>
    <property type="match status" value="1"/>
</dbReference>
<dbReference type="GO" id="GO:0005634">
    <property type="term" value="C:nucleus"/>
    <property type="evidence" value="ECO:0007669"/>
    <property type="project" value="TreeGrafter"/>
</dbReference>
<feature type="region of interest" description="Disordered" evidence="2">
    <location>
        <begin position="442"/>
        <end position="471"/>
    </location>
</feature>
<feature type="region of interest" description="Disordered" evidence="2">
    <location>
        <begin position="198"/>
        <end position="235"/>
    </location>
</feature>
<feature type="compositionally biased region" description="Basic residues" evidence="2">
    <location>
        <begin position="215"/>
        <end position="230"/>
    </location>
</feature>
<comment type="similarity">
    <text evidence="1">Belongs to the CBF/MAK21 family.</text>
</comment>
<evidence type="ECO:0000259" key="3">
    <source>
        <dbReference type="Pfam" id="PF03914"/>
    </source>
</evidence>
<dbReference type="OrthoDB" id="28947at2759"/>
<comment type="caution">
    <text evidence="4">The sequence shown here is derived from an EMBL/GenBank/DDBJ whole genome shotgun (WGS) entry which is preliminary data.</text>
</comment>
<feature type="compositionally biased region" description="Basic and acidic residues" evidence="2">
    <location>
        <begin position="570"/>
        <end position="580"/>
    </location>
</feature>
<dbReference type="PANTHER" id="PTHR12048:SF0">
    <property type="entry name" value="CCAAT_ENHANCER-BINDING PROTEIN ZETA"/>
    <property type="match status" value="1"/>
</dbReference>
<feature type="region of interest" description="Disordered" evidence="2">
    <location>
        <begin position="570"/>
        <end position="669"/>
    </location>
</feature>
<dbReference type="InterPro" id="IPR040155">
    <property type="entry name" value="CEBPZ/Mak21-like"/>
</dbReference>
<feature type="compositionally biased region" description="Acidic residues" evidence="2">
    <location>
        <begin position="588"/>
        <end position="602"/>
    </location>
</feature>